<reference evidence="1" key="1">
    <citation type="submission" date="2023-06" db="EMBL/GenBank/DDBJ databases">
        <title>Uncultivated large filamentous bacteria from sulfidic sediments reveal new species and different genomic features in energy metabolism and defense.</title>
        <authorList>
            <person name="Fonseca A."/>
        </authorList>
    </citation>
    <scope>NUCLEOTIDE SEQUENCE</scope>
    <source>
        <strain evidence="1">HSG4</strain>
    </source>
</reference>
<evidence type="ECO:0008006" key="3">
    <source>
        <dbReference type="Google" id="ProtNLM"/>
    </source>
</evidence>
<comment type="caution">
    <text evidence="1">The sequence shown here is derived from an EMBL/GenBank/DDBJ whole genome shotgun (WGS) entry which is preliminary data.</text>
</comment>
<accession>A0ABT7VR99</accession>
<sequence length="152" mass="17619">MNLHNINTNTRFHNDLAKIFLHFEPIAEDLTQLLQACYSPITSDIELADRMRILDELFSYAKTEEDLPALFAHLITDRVYEYEQKHLDIPSIKPNEALAFFMQDRGIKPKDLLEIAPQNIISEILNEKCKMTVEQIKGFAKFFCVPETTFLG</sequence>
<dbReference type="Gene3D" id="1.10.260.40">
    <property type="entry name" value="lambda repressor-like DNA-binding domains"/>
    <property type="match status" value="1"/>
</dbReference>
<protein>
    <recommendedName>
        <fullName evidence="3">Transcriptional regulator</fullName>
    </recommendedName>
</protein>
<dbReference type="InterPro" id="IPR010982">
    <property type="entry name" value="Lambda_DNA-bd_dom_sf"/>
</dbReference>
<gene>
    <name evidence="1" type="ORF">QUF54_02465</name>
</gene>
<proteinExistence type="predicted"/>
<organism evidence="1 2">
    <name type="scientific">Candidatus Marithioploca araucensis</name>
    <dbReference type="NCBI Taxonomy" id="70273"/>
    <lineage>
        <taxon>Bacteria</taxon>
        <taxon>Pseudomonadati</taxon>
        <taxon>Pseudomonadota</taxon>
        <taxon>Gammaproteobacteria</taxon>
        <taxon>Thiotrichales</taxon>
        <taxon>Thiotrichaceae</taxon>
        <taxon>Candidatus Marithioploca</taxon>
    </lineage>
</organism>
<dbReference type="EMBL" id="JAUCGM010000083">
    <property type="protein sequence ID" value="MDM8562196.1"/>
    <property type="molecule type" value="Genomic_DNA"/>
</dbReference>
<keyword evidence="2" id="KW-1185">Reference proteome</keyword>
<dbReference type="Proteomes" id="UP001171945">
    <property type="component" value="Unassembled WGS sequence"/>
</dbReference>
<evidence type="ECO:0000313" key="1">
    <source>
        <dbReference type="EMBL" id="MDM8562196.1"/>
    </source>
</evidence>
<name>A0ABT7VR99_9GAMM</name>
<evidence type="ECO:0000313" key="2">
    <source>
        <dbReference type="Proteomes" id="UP001171945"/>
    </source>
</evidence>